<proteinExistence type="predicted"/>
<dbReference type="AlphaFoldDB" id="A0A6J4J2J4"/>
<feature type="compositionally biased region" description="Basic residues" evidence="1">
    <location>
        <begin position="162"/>
        <end position="192"/>
    </location>
</feature>
<evidence type="ECO:0000256" key="1">
    <source>
        <dbReference type="SAM" id="MobiDB-lite"/>
    </source>
</evidence>
<protein>
    <submittedName>
        <fullName evidence="2">PROBABLE CONSERVED INTEGRAL MEMBRANE ALANINE AND LEUCINE RICH PROTEIN</fullName>
    </submittedName>
</protein>
<accession>A0A6J4J2J4</accession>
<feature type="compositionally biased region" description="Basic and acidic residues" evidence="1">
    <location>
        <begin position="128"/>
        <end position="143"/>
    </location>
</feature>
<gene>
    <name evidence="2" type="ORF">AVDCRST_MAG52-2831</name>
</gene>
<organism evidence="2">
    <name type="scientific">uncultured Blastococcus sp</name>
    <dbReference type="NCBI Taxonomy" id="217144"/>
    <lineage>
        <taxon>Bacteria</taxon>
        <taxon>Bacillati</taxon>
        <taxon>Actinomycetota</taxon>
        <taxon>Actinomycetes</taxon>
        <taxon>Geodermatophilales</taxon>
        <taxon>Geodermatophilaceae</taxon>
        <taxon>Blastococcus</taxon>
        <taxon>environmental samples</taxon>
    </lineage>
</organism>
<feature type="compositionally biased region" description="Basic and acidic residues" evidence="1">
    <location>
        <begin position="230"/>
        <end position="245"/>
    </location>
</feature>
<dbReference type="EMBL" id="CADCTN010000198">
    <property type="protein sequence ID" value="CAA9265251.1"/>
    <property type="molecule type" value="Genomic_DNA"/>
</dbReference>
<feature type="compositionally biased region" description="Low complexity" evidence="1">
    <location>
        <begin position="193"/>
        <end position="229"/>
    </location>
</feature>
<feature type="compositionally biased region" description="Low complexity" evidence="1">
    <location>
        <begin position="257"/>
        <end position="269"/>
    </location>
</feature>
<feature type="compositionally biased region" description="Basic residues" evidence="1">
    <location>
        <begin position="53"/>
        <end position="66"/>
    </location>
</feature>
<feature type="compositionally biased region" description="Basic residues" evidence="1">
    <location>
        <begin position="92"/>
        <end position="127"/>
    </location>
</feature>
<name>A0A6J4J2J4_9ACTN</name>
<reference evidence="2" key="1">
    <citation type="submission" date="2020-02" db="EMBL/GenBank/DDBJ databases">
        <authorList>
            <person name="Meier V. D."/>
        </authorList>
    </citation>
    <scope>NUCLEOTIDE SEQUENCE</scope>
    <source>
        <strain evidence="2">AVDCRST_MAG52</strain>
    </source>
</reference>
<feature type="compositionally biased region" description="Basic residues" evidence="1">
    <location>
        <begin position="34"/>
        <end position="45"/>
    </location>
</feature>
<feature type="non-terminal residue" evidence="2">
    <location>
        <position position="279"/>
    </location>
</feature>
<feature type="compositionally biased region" description="Basic residues" evidence="1">
    <location>
        <begin position="17"/>
        <end position="26"/>
    </location>
</feature>
<evidence type="ECO:0000313" key="2">
    <source>
        <dbReference type="EMBL" id="CAA9265251.1"/>
    </source>
</evidence>
<feature type="region of interest" description="Disordered" evidence="1">
    <location>
        <begin position="1"/>
        <end position="279"/>
    </location>
</feature>
<feature type="non-terminal residue" evidence="2">
    <location>
        <position position="1"/>
    </location>
</feature>
<sequence>ERSGGPGRPAGAPPRRPVGRSGRRAGLRPASRARAARRLARHAGRHPADDRVHRRQLPGRIAHRRLGGAGRGAAGVPPPAGAPRERAAGRQRAVRGGHRRRHRRLHRPAPRLLRPRHHPQRRSGRRPVRVDRAAPAAGRRDRGVPGAQSPRFDGRPPAPGPRHARPHGPRQGRAPPRRARSRDRPCRARPRSRAALARGPAAAAGLQLADRALGLGVPRAGRRPVVPVPRQREQRRDRPRGRDPAARPAGHRGRGPGDPVGRVAAAPAPRARPRFARGL</sequence>